<organism evidence="1">
    <name type="scientific">Siphoviridae sp. ct3o911</name>
    <dbReference type="NCBI Taxonomy" id="2827560"/>
    <lineage>
        <taxon>Viruses</taxon>
        <taxon>Duplodnaviria</taxon>
        <taxon>Heunggongvirae</taxon>
        <taxon>Uroviricota</taxon>
        <taxon>Caudoviricetes</taxon>
    </lineage>
</organism>
<dbReference type="EMBL" id="BK015861">
    <property type="protein sequence ID" value="DAD70206.1"/>
    <property type="molecule type" value="Genomic_DNA"/>
</dbReference>
<dbReference type="InterPro" id="IPR021109">
    <property type="entry name" value="Peptidase_aspartic_dom_sf"/>
</dbReference>
<sequence length="142" mass="15407">MAAYTFDGIPAGALTIGILVDVYANFARKCVTGIIDTGCSNTCISEELAGIMELHPCGHTEYTVVGGDRVSVNKYMVNIMIDDTIPCGDIEAGSYHKGSEFYDVIIGMDILSKCDFAVTSANGHMKLTMEYPSKRDLDFTKE</sequence>
<name>A0A8S5LJK9_9CAUD</name>
<keyword evidence="1" id="KW-0378">Hydrolase</keyword>
<reference evidence="1" key="1">
    <citation type="journal article" date="2021" name="Proc. Natl. Acad. Sci. U.S.A.">
        <title>A Catalog of Tens of Thousands of Viruses from Human Metagenomes Reveals Hidden Associations with Chronic Diseases.</title>
        <authorList>
            <person name="Tisza M.J."/>
            <person name="Buck C.B."/>
        </authorList>
    </citation>
    <scope>NUCLEOTIDE SEQUENCE</scope>
    <source>
        <strain evidence="1">Ct3o911</strain>
    </source>
</reference>
<keyword evidence="1" id="KW-0645">Protease</keyword>
<dbReference type="GO" id="GO:0008233">
    <property type="term" value="F:peptidase activity"/>
    <property type="evidence" value="ECO:0007669"/>
    <property type="project" value="UniProtKB-KW"/>
</dbReference>
<accession>A0A8S5LJK9</accession>
<dbReference type="Gene3D" id="2.40.70.10">
    <property type="entry name" value="Acid Proteases"/>
    <property type="match status" value="1"/>
</dbReference>
<dbReference type="SUPFAM" id="SSF50630">
    <property type="entry name" value="Acid proteases"/>
    <property type="match status" value="1"/>
</dbReference>
<evidence type="ECO:0000313" key="1">
    <source>
        <dbReference type="EMBL" id="DAD70206.1"/>
    </source>
</evidence>
<dbReference type="GO" id="GO:0006508">
    <property type="term" value="P:proteolysis"/>
    <property type="evidence" value="ECO:0007669"/>
    <property type="project" value="UniProtKB-KW"/>
</dbReference>
<proteinExistence type="predicted"/>
<protein>
    <submittedName>
        <fullName evidence="1">Nonstructural protein 4, aspartic protease, cytoplasmic, HYDROLASE.25A</fullName>
    </submittedName>
</protein>